<evidence type="ECO:0000313" key="4">
    <source>
        <dbReference type="EMBL" id="KAB2082673.1"/>
    </source>
</evidence>
<name>A0A5J5VSW2_GOSBA</name>
<proteinExistence type="predicted"/>
<dbReference type="InterPro" id="IPR044736">
    <property type="entry name" value="Gid1/RanBPM/SPLA_SPRY"/>
</dbReference>
<dbReference type="SUPFAM" id="SSF49899">
    <property type="entry name" value="Concanavalin A-like lectins/glucanases"/>
    <property type="match status" value="1"/>
</dbReference>
<dbReference type="InterPro" id="IPR043136">
    <property type="entry name" value="B30.2/SPRY_sf"/>
</dbReference>
<dbReference type="AlphaFoldDB" id="A0A5J5VSW2"/>
<dbReference type="EMBL" id="CM018206">
    <property type="protein sequence ID" value="KAB2082673.1"/>
    <property type="molecule type" value="Genomic_DNA"/>
</dbReference>
<feature type="compositionally biased region" description="Basic and acidic residues" evidence="1">
    <location>
        <begin position="283"/>
        <end position="296"/>
    </location>
</feature>
<organism evidence="4 5">
    <name type="scientific">Gossypium barbadense</name>
    <name type="common">Sea Island cotton</name>
    <name type="synonym">Hibiscus barbadensis</name>
    <dbReference type="NCBI Taxonomy" id="3634"/>
    <lineage>
        <taxon>Eukaryota</taxon>
        <taxon>Viridiplantae</taxon>
        <taxon>Streptophyta</taxon>
        <taxon>Embryophyta</taxon>
        <taxon>Tracheophyta</taxon>
        <taxon>Spermatophyta</taxon>
        <taxon>Magnoliopsida</taxon>
        <taxon>eudicotyledons</taxon>
        <taxon>Gunneridae</taxon>
        <taxon>Pentapetalae</taxon>
        <taxon>rosids</taxon>
        <taxon>malvids</taxon>
        <taxon>Malvales</taxon>
        <taxon>Malvaceae</taxon>
        <taxon>Malvoideae</taxon>
        <taxon>Gossypium</taxon>
    </lineage>
</organism>
<feature type="region of interest" description="Disordered" evidence="1">
    <location>
        <begin position="283"/>
        <end position="303"/>
    </location>
</feature>
<feature type="transmembrane region" description="Helical" evidence="2">
    <location>
        <begin position="30"/>
        <end position="46"/>
    </location>
</feature>
<gene>
    <name evidence="4" type="ORF">ES319_A05G213700v1</name>
</gene>
<evidence type="ECO:0000259" key="3">
    <source>
        <dbReference type="PROSITE" id="PS50188"/>
    </source>
</evidence>
<dbReference type="Gene3D" id="2.60.120.920">
    <property type="match status" value="1"/>
</dbReference>
<dbReference type="Proteomes" id="UP000327439">
    <property type="component" value="Chromosome A05"/>
</dbReference>
<feature type="transmembrane region" description="Helical" evidence="2">
    <location>
        <begin position="76"/>
        <end position="98"/>
    </location>
</feature>
<dbReference type="InterPro" id="IPR013320">
    <property type="entry name" value="ConA-like_dom_sf"/>
</dbReference>
<evidence type="ECO:0000313" key="5">
    <source>
        <dbReference type="Proteomes" id="UP000327439"/>
    </source>
</evidence>
<evidence type="ECO:0000256" key="1">
    <source>
        <dbReference type="SAM" id="MobiDB-lite"/>
    </source>
</evidence>
<keyword evidence="2" id="KW-1133">Transmembrane helix</keyword>
<keyword evidence="2" id="KW-0812">Transmembrane</keyword>
<sequence length="539" mass="59823">MVPSLLLYHICLLPLPPAFLEPVLVHSFLSLTFLFFFYLFLHHPFLHQIHFQEKKREKLCSFVNRLRKYYREMPEWVQITVAAVGVGILLMLLVVFILRCCYRKDNIDDNRAVVGTGNLQDGISRLHQPSLHHHHVDLDIKRRGNYYVFRRGVSAKPLFNWADHPSLITDAVENGWSRFGFTKYTSSPSTRSSLLGLCAAGDHGRGNDVEVNWEVCQGSADFMQKIRLNSGSKKGTLSHHSMEAASVIRTALPLPGPSLGNSAFPQEAYFEITILYCPGDNRESSGKLSEGEKTKLIQENSNSKASSESLVHAIGSHDFNTIDELKLATIDGGKGEAVMLSVGLTAGDSLPLKLPGSYPGSIGFNSDGSVYLDGIKLVFESEKEEWGKIEKVIGCGFDPRQKKVYFTLDSELVRVINCKTEEFGSPLYPTLAANDDVLVLVNFGQSAFAYSPANGQRTPNPCFIGPLVNSPAAALGYEDSKELFSMGRIDSQWFNRSTTKGSHNNGINYYSTSEFDEESEADLFEIILDSNGRSPNSVL</sequence>
<keyword evidence="5" id="KW-1185">Reference proteome</keyword>
<dbReference type="PANTHER" id="PTHR44991">
    <property type="entry name" value="IMMUNOGLOBULIN SUPERFAMILY MEMBER 5"/>
    <property type="match status" value="1"/>
</dbReference>
<dbReference type="PROSITE" id="PS50188">
    <property type="entry name" value="B302_SPRY"/>
    <property type="match status" value="1"/>
</dbReference>
<protein>
    <recommendedName>
        <fullName evidence="3">B30.2/SPRY domain-containing protein</fullName>
    </recommendedName>
</protein>
<feature type="domain" description="B30.2/SPRY" evidence="3">
    <location>
        <begin position="257"/>
        <end position="448"/>
    </location>
</feature>
<reference evidence="5" key="1">
    <citation type="journal article" date="2020" name="Nat. Genet.">
        <title>Genomic diversifications of five Gossypium allopolyploid species and their impact on cotton improvement.</title>
        <authorList>
            <person name="Chen Z.J."/>
            <person name="Sreedasyam A."/>
            <person name="Ando A."/>
            <person name="Song Q."/>
            <person name="De Santiago L.M."/>
            <person name="Hulse-Kemp A.M."/>
            <person name="Ding M."/>
            <person name="Ye W."/>
            <person name="Kirkbride R.C."/>
            <person name="Jenkins J."/>
            <person name="Plott C."/>
            <person name="Lovell J."/>
            <person name="Lin Y.M."/>
            <person name="Vaughn R."/>
            <person name="Liu B."/>
            <person name="Simpson S."/>
            <person name="Scheffler B.E."/>
            <person name="Wen L."/>
            <person name="Saski C.A."/>
            <person name="Grover C.E."/>
            <person name="Hu G."/>
            <person name="Conover J.L."/>
            <person name="Carlson J.W."/>
            <person name="Shu S."/>
            <person name="Boston L.B."/>
            <person name="Williams M."/>
            <person name="Peterson D.G."/>
            <person name="McGee K."/>
            <person name="Jones D.C."/>
            <person name="Wendel J.F."/>
            <person name="Stelly D.M."/>
            <person name="Grimwood J."/>
            <person name="Schmutz J."/>
        </authorList>
    </citation>
    <scope>NUCLEOTIDE SEQUENCE [LARGE SCALE GENOMIC DNA]</scope>
    <source>
        <strain evidence="5">cv. 3-79</strain>
    </source>
</reference>
<evidence type="ECO:0000256" key="2">
    <source>
        <dbReference type="SAM" id="Phobius"/>
    </source>
</evidence>
<dbReference type="OrthoDB" id="258495at2759"/>
<accession>A0A5J5VSW2</accession>
<dbReference type="CDD" id="cd12885">
    <property type="entry name" value="SPRY_RanBP_like"/>
    <property type="match status" value="1"/>
</dbReference>
<keyword evidence="2" id="KW-0472">Membrane</keyword>
<dbReference type="InterPro" id="IPR001870">
    <property type="entry name" value="B30.2/SPRY"/>
</dbReference>
<dbReference type="PANTHER" id="PTHR44991:SF1">
    <property type="entry name" value="IMMUNOGLOBULIN SUPERFAMILY MEMBER 5"/>
    <property type="match status" value="1"/>
</dbReference>